<name>A0A1Y2INZ0_TRAC3</name>
<keyword evidence="1 2" id="KW-0728">SH3 domain</keyword>
<dbReference type="SMART" id="SM00314">
    <property type="entry name" value="RA"/>
    <property type="match status" value="1"/>
</dbReference>
<feature type="compositionally biased region" description="Acidic residues" evidence="3">
    <location>
        <begin position="26"/>
        <end position="44"/>
    </location>
</feature>
<evidence type="ECO:0000256" key="1">
    <source>
        <dbReference type="ARBA" id="ARBA00022443"/>
    </source>
</evidence>
<protein>
    <recommendedName>
        <fullName evidence="8">SH3 domain-containing protein</fullName>
    </recommendedName>
</protein>
<dbReference type="InterPro" id="IPR001452">
    <property type="entry name" value="SH3_domain"/>
</dbReference>
<feature type="compositionally biased region" description="Low complexity" evidence="3">
    <location>
        <begin position="256"/>
        <end position="275"/>
    </location>
</feature>
<feature type="domain" description="Ras-associating" evidence="5">
    <location>
        <begin position="644"/>
        <end position="776"/>
    </location>
</feature>
<evidence type="ECO:0000259" key="4">
    <source>
        <dbReference type="PROSITE" id="PS50002"/>
    </source>
</evidence>
<feature type="compositionally biased region" description="Basic and acidic residues" evidence="3">
    <location>
        <begin position="287"/>
        <end position="301"/>
    </location>
</feature>
<feature type="region of interest" description="Disordered" evidence="3">
    <location>
        <begin position="186"/>
        <end position="567"/>
    </location>
</feature>
<dbReference type="GO" id="GO:0015630">
    <property type="term" value="C:microtubule cytoskeleton"/>
    <property type="evidence" value="ECO:0007669"/>
    <property type="project" value="TreeGrafter"/>
</dbReference>
<feature type="compositionally biased region" description="Polar residues" evidence="3">
    <location>
        <begin position="1201"/>
        <end position="1210"/>
    </location>
</feature>
<proteinExistence type="predicted"/>
<dbReference type="InterPro" id="IPR000159">
    <property type="entry name" value="RA_dom"/>
</dbReference>
<feature type="region of interest" description="Disordered" evidence="3">
    <location>
        <begin position="1"/>
        <end position="47"/>
    </location>
</feature>
<feature type="compositionally biased region" description="Basic and acidic residues" evidence="3">
    <location>
        <begin position="410"/>
        <end position="429"/>
    </location>
</feature>
<dbReference type="STRING" id="1353009.A0A1Y2INZ0"/>
<feature type="domain" description="SH3" evidence="4">
    <location>
        <begin position="55"/>
        <end position="116"/>
    </location>
</feature>
<gene>
    <name evidence="6" type="ORF">PYCCODRAFT_1435986</name>
</gene>
<feature type="compositionally biased region" description="Basic and acidic residues" evidence="3">
    <location>
        <begin position="362"/>
        <end position="380"/>
    </location>
</feature>
<evidence type="ECO:0000313" key="6">
    <source>
        <dbReference type="EMBL" id="OSD01692.1"/>
    </source>
</evidence>
<feature type="compositionally biased region" description="Low complexity" evidence="3">
    <location>
        <begin position="308"/>
        <end position="317"/>
    </location>
</feature>
<dbReference type="Pfam" id="PF00788">
    <property type="entry name" value="RA"/>
    <property type="match status" value="1"/>
</dbReference>
<feature type="compositionally biased region" description="Low complexity" evidence="3">
    <location>
        <begin position="1026"/>
        <end position="1037"/>
    </location>
</feature>
<dbReference type="GO" id="GO:0030950">
    <property type="term" value="P:establishment or maintenance of actin cytoskeleton polarity"/>
    <property type="evidence" value="ECO:0007669"/>
    <property type="project" value="TreeGrafter"/>
</dbReference>
<dbReference type="SUPFAM" id="SSF50044">
    <property type="entry name" value="SH3-domain"/>
    <property type="match status" value="1"/>
</dbReference>
<dbReference type="InterPro" id="IPR036028">
    <property type="entry name" value="SH3-like_dom_sf"/>
</dbReference>
<dbReference type="GO" id="GO:0008104">
    <property type="term" value="P:intracellular protein localization"/>
    <property type="evidence" value="ECO:0007669"/>
    <property type="project" value="TreeGrafter"/>
</dbReference>
<feature type="compositionally biased region" description="Polar residues" evidence="3">
    <location>
        <begin position="527"/>
        <end position="567"/>
    </location>
</feature>
<feature type="region of interest" description="Disordered" evidence="3">
    <location>
        <begin position="1026"/>
        <end position="1049"/>
    </location>
</feature>
<feature type="compositionally biased region" description="Polar residues" evidence="3">
    <location>
        <begin position="1274"/>
        <end position="1290"/>
    </location>
</feature>
<feature type="compositionally biased region" description="Polar residues" evidence="3">
    <location>
        <begin position="1169"/>
        <end position="1194"/>
    </location>
</feature>
<dbReference type="PROSITE" id="PS50002">
    <property type="entry name" value="SH3"/>
    <property type="match status" value="1"/>
</dbReference>
<feature type="compositionally biased region" description="Acidic residues" evidence="3">
    <location>
        <begin position="190"/>
        <end position="218"/>
    </location>
</feature>
<dbReference type="FunFam" id="2.30.30.40:FF:000035">
    <property type="entry name" value="SH3 domain containing protein"/>
    <property type="match status" value="1"/>
</dbReference>
<feature type="region of interest" description="Disordered" evidence="3">
    <location>
        <begin position="1162"/>
        <end position="1307"/>
    </location>
</feature>
<dbReference type="Pfam" id="PF00018">
    <property type="entry name" value="SH3_1"/>
    <property type="match status" value="1"/>
</dbReference>
<sequence length="1391" mass="152853">MSDDLIQHQIHGDMTYPSDEEHSVLEDDSDGEGGDMDYVDDDDGSSSLSIPNESIDFDLVYALHSFAATVEGQANVVKGDSLFLMDDSNSYWWLVRVLKTQEVGYIPAENIETPFERLARLNKHRNVDLASATQAELQESRDKLLSSRTGSNQANTPSPTPGTRTASQQTRRIRFRADFGVHRYAPAIWNDDEEEEEDVEWDDEDYEDEDPELAEDWDEHGRAPGSASAPPPGMEPDDGMSWEDDAAEEMQRERLQQQQQMQQQSQQQPQAAQIQVEEVSRSGVTSPREDAVQPLRPREKLIIVQDEPSPVSPSSPSRTMDPAQATETRKLSMTPPVARSDDHSTQGSGGPLLPSAIMQQQSEERKRTREEIEALEEAARKKAHLAGATNAPRGKAADPAPAKGSGGGKLRKERDRGHETTDDESGKEKDKKKKGVFGGLFGRKKDKDKGKDKSDTGSAASADSLSLRESEESGRSLRSSPQTPPSSAEVSSPTTASARQQQQQAMLMQKNMADPKRILQQQQQQQPATSPQEAAGGQPQQNRAAQDTNPVQVQLSQHASQLRQRDMQQQALYQQYLNRSPATPPEAQPSYGLQSASAVMPGSMSFSSSTSSASGLNASGSRPRPGSLVLSPTSMDGQGVGLPDLSVVRVFAGDHLQTEATFKTVLLNSSTSASDLVRQAIQRFRLPAGEDEKDYYLTIKQVEGSSAVLRPEERPLVVFESLVEAAMEIPKVKRSSVGSISSVASNLSMHPAIKKLSMNDFTDDSQVKFYLNRRGRGDDSLMEEGDETLLAESVDGDSDSTTRSRPQYLSVTTANGSHVPAERFSSPSFRFGLQLVIYPDDLPDDMVFDPQTEAIVFKSTLRNRPQQSQVPAPGISQTMRKKIFVFPKNITVAEVIEQGLDRFGIPEGVVDGGDEIEDKLTKRRSSSRVRYGLTVEVNGRERELSPSSKVIDAYPRPPAYRQVDRKFESKRRSVDSAQLLLGSADDVRPDDPVFILRRAVAYRSSSSRHRSSAPLDELALQQLRDSVASSSTASDTTAHPEETKRQPSKQEIIAAQRAATRANQRAILSANTNSQRGLDVLLPGNAMIRSLRHEVDDRVRYSYIEPDGETHDISDIVEEVWRPEVGSHGVRTNPSGDDLLHGVLARGKDGLGATLERVLSKINHEKSTGRGSVAQSGSDQTVDSARSSTDSTYSAGEVRQEISSSRTATPTARDVHARSNSASTVGQRVASPPASRLSSYRTASPGESDYQRSHTATPTGSRGRGYPVPHERQSSFASAISDYRTATPSSPRGPMPSAHQTRDEKPKLVLPRNDFGLNEMMAVIEMRAALNNNKIPEHTPLDPVEEMLFGRPLDKESLHPQIRDIYADTFAQLEEMDQTLDELLQQAIRVH</sequence>
<evidence type="ECO:0000259" key="5">
    <source>
        <dbReference type="PROSITE" id="PS50200"/>
    </source>
</evidence>
<dbReference type="Proteomes" id="UP000193067">
    <property type="component" value="Unassembled WGS sequence"/>
</dbReference>
<feature type="compositionally biased region" description="Polar residues" evidence="3">
    <location>
        <begin position="485"/>
        <end position="499"/>
    </location>
</feature>
<evidence type="ECO:0000256" key="2">
    <source>
        <dbReference type="PROSITE-ProRule" id="PRU00192"/>
    </source>
</evidence>
<evidence type="ECO:0008006" key="8">
    <source>
        <dbReference type="Google" id="ProtNLM"/>
    </source>
</evidence>
<dbReference type="PROSITE" id="PS50200">
    <property type="entry name" value="RA"/>
    <property type="match status" value="1"/>
</dbReference>
<feature type="compositionally biased region" description="Basic and acidic residues" evidence="3">
    <location>
        <begin position="443"/>
        <end position="455"/>
    </location>
</feature>
<feature type="compositionally biased region" description="Basic and acidic residues" evidence="3">
    <location>
        <begin position="466"/>
        <end position="475"/>
    </location>
</feature>
<dbReference type="SMART" id="SM00326">
    <property type="entry name" value="SH3"/>
    <property type="match status" value="1"/>
</dbReference>
<dbReference type="EMBL" id="KZ084109">
    <property type="protein sequence ID" value="OSD01692.1"/>
    <property type="molecule type" value="Genomic_DNA"/>
</dbReference>
<feature type="compositionally biased region" description="Low complexity" evidence="3">
    <location>
        <begin position="456"/>
        <end position="465"/>
    </location>
</feature>
<evidence type="ECO:0000313" key="7">
    <source>
        <dbReference type="Proteomes" id="UP000193067"/>
    </source>
</evidence>
<feature type="compositionally biased region" description="Polar residues" evidence="3">
    <location>
        <begin position="146"/>
        <end position="170"/>
    </location>
</feature>
<reference evidence="6 7" key="1">
    <citation type="journal article" date="2015" name="Biotechnol. Biofuels">
        <title>Enhanced degradation of softwood versus hardwood by the white-rot fungus Pycnoporus coccineus.</title>
        <authorList>
            <person name="Couturier M."/>
            <person name="Navarro D."/>
            <person name="Chevret D."/>
            <person name="Henrissat B."/>
            <person name="Piumi F."/>
            <person name="Ruiz-Duenas F.J."/>
            <person name="Martinez A.T."/>
            <person name="Grigoriev I.V."/>
            <person name="Riley R."/>
            <person name="Lipzen A."/>
            <person name="Berrin J.G."/>
            <person name="Master E.R."/>
            <person name="Rosso M.N."/>
        </authorList>
    </citation>
    <scope>NUCLEOTIDE SEQUENCE [LARGE SCALE GENOMIC DNA]</scope>
    <source>
        <strain evidence="6 7">BRFM310</strain>
    </source>
</reference>
<dbReference type="GO" id="GO:0051286">
    <property type="term" value="C:cell tip"/>
    <property type="evidence" value="ECO:0007669"/>
    <property type="project" value="TreeGrafter"/>
</dbReference>
<evidence type="ECO:0000256" key="3">
    <source>
        <dbReference type="SAM" id="MobiDB-lite"/>
    </source>
</evidence>
<dbReference type="Gene3D" id="3.10.20.90">
    <property type="entry name" value="Phosphatidylinositol 3-kinase Catalytic Subunit, Chain A, domain 1"/>
    <property type="match status" value="1"/>
</dbReference>
<dbReference type="Gene3D" id="2.30.30.40">
    <property type="entry name" value="SH3 Domains"/>
    <property type="match status" value="1"/>
</dbReference>
<organism evidence="6 7">
    <name type="scientific">Trametes coccinea (strain BRFM310)</name>
    <name type="common">Pycnoporus coccineus</name>
    <dbReference type="NCBI Taxonomy" id="1353009"/>
    <lineage>
        <taxon>Eukaryota</taxon>
        <taxon>Fungi</taxon>
        <taxon>Dikarya</taxon>
        <taxon>Basidiomycota</taxon>
        <taxon>Agaricomycotina</taxon>
        <taxon>Agaricomycetes</taxon>
        <taxon>Polyporales</taxon>
        <taxon>Polyporaceae</taxon>
        <taxon>Trametes</taxon>
    </lineage>
</organism>
<feature type="compositionally biased region" description="Acidic residues" evidence="3">
    <location>
        <begin position="235"/>
        <end position="248"/>
    </location>
</feature>
<dbReference type="GO" id="GO:0007165">
    <property type="term" value="P:signal transduction"/>
    <property type="evidence" value="ECO:0007669"/>
    <property type="project" value="InterPro"/>
</dbReference>
<dbReference type="InterPro" id="IPR029071">
    <property type="entry name" value="Ubiquitin-like_domsf"/>
</dbReference>
<dbReference type="PANTHER" id="PTHR47775">
    <property type="entry name" value="BUD SITE SELECTION PROTEIN 14"/>
    <property type="match status" value="1"/>
</dbReference>
<dbReference type="OrthoDB" id="196165at2759"/>
<feature type="compositionally biased region" description="Low complexity" evidence="3">
    <location>
        <begin position="600"/>
        <end position="621"/>
    </location>
</feature>
<accession>A0A1Y2INZ0</accession>
<feature type="region of interest" description="Disordered" evidence="3">
    <location>
        <begin position="132"/>
        <end position="170"/>
    </location>
</feature>
<feature type="region of interest" description="Disordered" evidence="3">
    <location>
        <begin position="600"/>
        <end position="635"/>
    </location>
</feature>
<dbReference type="SUPFAM" id="SSF54236">
    <property type="entry name" value="Ubiquitin-like"/>
    <property type="match status" value="1"/>
</dbReference>
<dbReference type="PANTHER" id="PTHR47775:SF1">
    <property type="entry name" value="BUD SITE SELECTION PROTEIN 14"/>
    <property type="match status" value="1"/>
</dbReference>
<keyword evidence="7" id="KW-1185">Reference proteome</keyword>
<dbReference type="InterPro" id="IPR053039">
    <property type="entry name" value="Polarity_Bud-Selection_Reg"/>
</dbReference>